<gene>
    <name evidence="2" type="ORF">O6P33_04515</name>
</gene>
<accession>A0AAE9VRF3</accession>
<evidence type="ECO:0000313" key="2">
    <source>
        <dbReference type="EMBL" id="WBE26102.1"/>
    </source>
</evidence>
<organism evidence="2 3">
    <name type="scientific">Denitrificimonas caeni</name>
    <dbReference type="NCBI Taxonomy" id="521720"/>
    <lineage>
        <taxon>Bacteria</taxon>
        <taxon>Pseudomonadati</taxon>
        <taxon>Pseudomonadota</taxon>
        <taxon>Gammaproteobacteria</taxon>
        <taxon>Pseudomonadales</taxon>
        <taxon>Pseudomonadaceae</taxon>
        <taxon>Denitrificimonas</taxon>
    </lineage>
</organism>
<evidence type="ECO:0000259" key="1">
    <source>
        <dbReference type="Pfam" id="PF13657"/>
    </source>
</evidence>
<sequence length="136" mass="16317">MLNIINKFFSKRQESNSMRIPTVHQVSNREEVFLLKFENLLIGELSYKENEWQFKYSDEFKEVKDKYNHIAGFSNLNKVYRNKDLWPFFQSRIPGLKQPAVKEILKLEHIDASNKFELLKRFGKESINNPYELELV</sequence>
<feature type="domain" description="HipA N-terminal subdomain 1" evidence="1">
    <location>
        <begin position="38"/>
        <end position="126"/>
    </location>
</feature>
<name>A0AAE9VRF3_9GAMM</name>
<dbReference type="NCBIfam" id="TIGR03071">
    <property type="entry name" value="couple_hipA"/>
    <property type="match status" value="1"/>
</dbReference>
<evidence type="ECO:0000313" key="3">
    <source>
        <dbReference type="Proteomes" id="UP001212189"/>
    </source>
</evidence>
<dbReference type="Pfam" id="PF13657">
    <property type="entry name" value="Couple_hipA"/>
    <property type="match status" value="1"/>
</dbReference>
<proteinExistence type="predicted"/>
<protein>
    <submittedName>
        <fullName evidence="2">HipA N-terminal domain-containing protein</fullName>
    </submittedName>
</protein>
<dbReference type="RefSeq" id="WP_180043232.1">
    <property type="nucleotide sequence ID" value="NZ_CP114976.1"/>
</dbReference>
<dbReference type="KEGG" id="dce:O6P33_04515"/>
<dbReference type="InterPro" id="IPR017508">
    <property type="entry name" value="HipA_N1"/>
</dbReference>
<reference evidence="2 3" key="1">
    <citation type="submission" date="2022-12" db="EMBL/GenBank/DDBJ databases">
        <title>Coexistence and Characterization of a Novel Tigecycline Resistance gene tet(X) variant and blaNDM-1 in a Pseudomonas caeni Isolate of Chicken Origin.</title>
        <authorList>
            <person name="Lu X."/>
            <person name="Zhang L."/>
            <person name="Li R."/>
            <person name="Wang Z."/>
        </authorList>
    </citation>
    <scope>NUCLEOTIDE SEQUENCE [LARGE SCALE GENOMIC DNA]</scope>
    <source>
        <strain evidence="2 3">CE14</strain>
    </source>
</reference>
<dbReference type="EMBL" id="CP114976">
    <property type="protein sequence ID" value="WBE26102.1"/>
    <property type="molecule type" value="Genomic_DNA"/>
</dbReference>
<keyword evidence="3" id="KW-1185">Reference proteome</keyword>
<dbReference type="AlphaFoldDB" id="A0AAE9VRF3"/>
<dbReference type="Proteomes" id="UP001212189">
    <property type="component" value="Chromosome"/>
</dbReference>